<reference evidence="2 4" key="1">
    <citation type="journal article" date="2017" name="Nature">
        <title>The sunflower genome provides insights into oil metabolism, flowering and Asterid evolution.</title>
        <authorList>
            <person name="Badouin H."/>
            <person name="Gouzy J."/>
            <person name="Grassa C.J."/>
            <person name="Murat F."/>
            <person name="Staton S.E."/>
            <person name="Cottret L."/>
            <person name="Lelandais-Briere C."/>
            <person name="Owens G.L."/>
            <person name="Carrere S."/>
            <person name="Mayjonade B."/>
            <person name="Legrand L."/>
            <person name="Gill N."/>
            <person name="Kane N.C."/>
            <person name="Bowers J.E."/>
            <person name="Hubner S."/>
            <person name="Bellec A."/>
            <person name="Berard A."/>
            <person name="Berges H."/>
            <person name="Blanchet N."/>
            <person name="Boniface M.C."/>
            <person name="Brunel D."/>
            <person name="Catrice O."/>
            <person name="Chaidir N."/>
            <person name="Claudel C."/>
            <person name="Donnadieu C."/>
            <person name="Faraut T."/>
            <person name="Fievet G."/>
            <person name="Helmstetter N."/>
            <person name="King M."/>
            <person name="Knapp S.J."/>
            <person name="Lai Z."/>
            <person name="Le Paslier M.C."/>
            <person name="Lippi Y."/>
            <person name="Lorenzon L."/>
            <person name="Mandel J.R."/>
            <person name="Marage G."/>
            <person name="Marchand G."/>
            <person name="Marquand E."/>
            <person name="Bret-Mestries E."/>
            <person name="Morien E."/>
            <person name="Nambeesan S."/>
            <person name="Nguyen T."/>
            <person name="Pegot-Espagnet P."/>
            <person name="Pouilly N."/>
            <person name="Raftis F."/>
            <person name="Sallet E."/>
            <person name="Schiex T."/>
            <person name="Thomas J."/>
            <person name="Vandecasteele C."/>
            <person name="Vares D."/>
            <person name="Vear F."/>
            <person name="Vautrin S."/>
            <person name="Crespi M."/>
            <person name="Mangin B."/>
            <person name="Burke J.M."/>
            <person name="Salse J."/>
            <person name="Munos S."/>
            <person name="Vincourt P."/>
            <person name="Rieseberg L.H."/>
            <person name="Langlade N.B."/>
        </authorList>
    </citation>
    <scope>NUCLEOTIDE SEQUENCE [LARGE SCALE GENOMIC DNA]</scope>
    <source>
        <strain evidence="4">cv. SF193</strain>
        <tissue evidence="2">Leaves</tissue>
    </source>
</reference>
<dbReference type="InterPro" id="IPR000719">
    <property type="entry name" value="Prot_kinase_dom"/>
</dbReference>
<evidence type="ECO:0000313" key="2">
    <source>
        <dbReference type="EMBL" id="KAF5766143.1"/>
    </source>
</evidence>
<evidence type="ECO:0000259" key="1">
    <source>
        <dbReference type="PROSITE" id="PS50011"/>
    </source>
</evidence>
<accession>A0A251SBE7</accession>
<dbReference type="InterPro" id="IPR001245">
    <property type="entry name" value="Ser-Thr/Tyr_kinase_cat_dom"/>
</dbReference>
<dbReference type="GO" id="GO:0004672">
    <property type="term" value="F:protein kinase activity"/>
    <property type="evidence" value="ECO:0000318"/>
    <property type="project" value="GO_Central"/>
</dbReference>
<dbReference type="PANTHER" id="PTHR27003">
    <property type="entry name" value="OS07G0166700 PROTEIN"/>
    <property type="match status" value="1"/>
</dbReference>
<dbReference type="InterPro" id="IPR045272">
    <property type="entry name" value="ANXUR1/2-like"/>
</dbReference>
<organism evidence="3 4">
    <name type="scientific">Helianthus annuus</name>
    <name type="common">Common sunflower</name>
    <dbReference type="NCBI Taxonomy" id="4232"/>
    <lineage>
        <taxon>Eukaryota</taxon>
        <taxon>Viridiplantae</taxon>
        <taxon>Streptophyta</taxon>
        <taxon>Embryophyta</taxon>
        <taxon>Tracheophyta</taxon>
        <taxon>Spermatophyta</taxon>
        <taxon>Magnoliopsida</taxon>
        <taxon>eudicotyledons</taxon>
        <taxon>Gunneridae</taxon>
        <taxon>Pentapetalae</taxon>
        <taxon>asterids</taxon>
        <taxon>campanulids</taxon>
        <taxon>Asterales</taxon>
        <taxon>Asteraceae</taxon>
        <taxon>Asteroideae</taxon>
        <taxon>Heliantheae alliance</taxon>
        <taxon>Heliantheae</taxon>
        <taxon>Helianthus</taxon>
    </lineage>
</organism>
<dbReference type="InParanoid" id="A0A251SBE7"/>
<evidence type="ECO:0000313" key="4">
    <source>
        <dbReference type="Proteomes" id="UP000215914"/>
    </source>
</evidence>
<gene>
    <name evidence="3" type="ORF">HannXRQ_Chr15g0489131</name>
    <name evidence="2" type="ORF">HanXRQr2_Chr15g0711851</name>
</gene>
<keyword evidence="3" id="KW-0418">Kinase</keyword>
<dbReference type="GO" id="GO:0004714">
    <property type="term" value="F:transmembrane receptor protein tyrosine kinase activity"/>
    <property type="evidence" value="ECO:0007669"/>
    <property type="project" value="InterPro"/>
</dbReference>
<dbReference type="PROSITE" id="PS00108">
    <property type="entry name" value="PROTEIN_KINASE_ST"/>
    <property type="match status" value="1"/>
</dbReference>
<dbReference type="Gene3D" id="1.10.510.10">
    <property type="entry name" value="Transferase(Phosphotransferase) domain 1"/>
    <property type="match status" value="1"/>
</dbReference>
<proteinExistence type="predicted"/>
<dbReference type="InterPro" id="IPR008271">
    <property type="entry name" value="Ser/Thr_kinase_AS"/>
</dbReference>
<dbReference type="InterPro" id="IPR011009">
    <property type="entry name" value="Kinase-like_dom_sf"/>
</dbReference>
<dbReference type="AlphaFoldDB" id="A0A251SBE7"/>
<dbReference type="GO" id="GO:0005886">
    <property type="term" value="C:plasma membrane"/>
    <property type="evidence" value="ECO:0000318"/>
    <property type="project" value="GO_Central"/>
</dbReference>
<dbReference type="SUPFAM" id="SSF56112">
    <property type="entry name" value="Protein kinase-like (PK-like)"/>
    <property type="match status" value="1"/>
</dbReference>
<dbReference type="Gene3D" id="3.30.200.20">
    <property type="entry name" value="Phosphorylase Kinase, domain 1"/>
    <property type="match status" value="1"/>
</dbReference>
<reference evidence="2" key="3">
    <citation type="submission" date="2020-06" db="EMBL/GenBank/DDBJ databases">
        <title>Helianthus annuus Genome sequencing and assembly Release 2.</title>
        <authorList>
            <person name="Gouzy J."/>
            <person name="Langlade N."/>
            <person name="Munos S."/>
        </authorList>
    </citation>
    <scope>NUCLEOTIDE SEQUENCE</scope>
    <source>
        <tissue evidence="2">Leaves</tissue>
    </source>
</reference>
<reference evidence="3" key="2">
    <citation type="submission" date="2017-02" db="EMBL/GenBank/DDBJ databases">
        <title>Sunflower complete genome.</title>
        <authorList>
            <person name="Langlade N."/>
            <person name="Munos S."/>
        </authorList>
    </citation>
    <scope>NUCLEOTIDE SEQUENCE [LARGE SCALE GENOMIC DNA]</scope>
    <source>
        <tissue evidence="3">Leaves</tissue>
    </source>
</reference>
<dbReference type="Proteomes" id="UP000215914">
    <property type="component" value="Chromosome 15"/>
</dbReference>
<dbReference type="EMBL" id="MNCJ02000330">
    <property type="protein sequence ID" value="KAF5766143.1"/>
    <property type="molecule type" value="Genomic_DNA"/>
</dbReference>
<dbReference type="PANTHER" id="PTHR27003:SF434">
    <property type="entry name" value="RECEPTOR-LIKE PROTEIN KINASE FERONIA"/>
    <property type="match status" value="1"/>
</dbReference>
<name>A0A251SBE7_HELAN</name>
<sequence length="155" mass="17430">MDNSTTTIAVKRLDSSSRQGFQEFRTEIKMLSKLCHVQLVYLIGYCDDEGQMILVYDYMTHGSLREHLYSTNKPPLSWKRCLGICIGVAKGLHYLHSGGKRAIIHGDVKSTNILLVENWVAKFSDFSLSKLGSEDQSETHVNMVVKGSLGYTDPE</sequence>
<dbReference type="Pfam" id="PF07714">
    <property type="entry name" value="PK_Tyr_Ser-Thr"/>
    <property type="match status" value="1"/>
</dbReference>
<dbReference type="SMART" id="SM00220">
    <property type="entry name" value="S_TKc"/>
    <property type="match status" value="1"/>
</dbReference>
<evidence type="ECO:0000313" key="3">
    <source>
        <dbReference type="EMBL" id="OTF95988.1"/>
    </source>
</evidence>
<dbReference type="EMBL" id="CM007904">
    <property type="protein sequence ID" value="OTF95988.1"/>
    <property type="molecule type" value="Genomic_DNA"/>
</dbReference>
<dbReference type="Gramene" id="mRNA:HanXRQr2_Chr15g0711851">
    <property type="protein sequence ID" value="CDS:HanXRQr2_Chr15g0711851.1"/>
    <property type="gene ID" value="HanXRQr2_Chr15g0711851"/>
</dbReference>
<keyword evidence="4" id="KW-1185">Reference proteome</keyword>
<dbReference type="PROSITE" id="PS50011">
    <property type="entry name" value="PROTEIN_KINASE_DOM"/>
    <property type="match status" value="1"/>
</dbReference>
<protein>
    <submittedName>
        <fullName evidence="3">Putative serine-threonine/tyrosine-protein kinase catalytic domain-containing protein</fullName>
    </submittedName>
</protein>
<dbReference type="OMA" id="ILLVENW"/>
<keyword evidence="2" id="KW-0808">Transferase</keyword>
<dbReference type="GO" id="GO:0005524">
    <property type="term" value="F:ATP binding"/>
    <property type="evidence" value="ECO:0007669"/>
    <property type="project" value="InterPro"/>
</dbReference>
<feature type="domain" description="Protein kinase" evidence="1">
    <location>
        <begin position="1"/>
        <end position="155"/>
    </location>
</feature>